<sequence length="160" mass="17392">MEEQYFQTVAASDTGSQSSCSGSETMSEGDDTDVCSEETRDCDCLNEQHPSDFETLKAEGKEEGTSVVDDDDDEEEDEEFEPGCEEHGEGGDNEMLENVPYPKSSNPEVIHSSGPAIKFKRELSGDVKNFRRGSLGGALTVLCRMPQGGDVYLNPGGRVH</sequence>
<accession>A0ACC2FAY4</accession>
<comment type="caution">
    <text evidence="1">The sequence shown here is derived from an EMBL/GenBank/DDBJ whole genome shotgun (WGS) entry which is preliminary data.</text>
</comment>
<dbReference type="EMBL" id="CM055758">
    <property type="protein sequence ID" value="KAJ7988499.1"/>
    <property type="molecule type" value="Genomic_DNA"/>
</dbReference>
<gene>
    <name evidence="1" type="ORF">DPEC_G00324190</name>
</gene>
<dbReference type="Proteomes" id="UP001157502">
    <property type="component" value="Chromosome 31"/>
</dbReference>
<protein>
    <submittedName>
        <fullName evidence="1">Uncharacterized protein</fullName>
    </submittedName>
</protein>
<name>A0ACC2FAY4_DALPE</name>
<organism evidence="1 2">
    <name type="scientific">Dallia pectoralis</name>
    <name type="common">Alaska blackfish</name>
    <dbReference type="NCBI Taxonomy" id="75939"/>
    <lineage>
        <taxon>Eukaryota</taxon>
        <taxon>Metazoa</taxon>
        <taxon>Chordata</taxon>
        <taxon>Craniata</taxon>
        <taxon>Vertebrata</taxon>
        <taxon>Euteleostomi</taxon>
        <taxon>Actinopterygii</taxon>
        <taxon>Neopterygii</taxon>
        <taxon>Teleostei</taxon>
        <taxon>Protacanthopterygii</taxon>
        <taxon>Esociformes</taxon>
        <taxon>Umbridae</taxon>
        <taxon>Dallia</taxon>
    </lineage>
</organism>
<evidence type="ECO:0000313" key="1">
    <source>
        <dbReference type="EMBL" id="KAJ7988499.1"/>
    </source>
</evidence>
<reference evidence="1" key="1">
    <citation type="submission" date="2021-05" db="EMBL/GenBank/DDBJ databases">
        <authorList>
            <person name="Pan Q."/>
            <person name="Jouanno E."/>
            <person name="Zahm M."/>
            <person name="Klopp C."/>
            <person name="Cabau C."/>
            <person name="Louis A."/>
            <person name="Berthelot C."/>
            <person name="Parey E."/>
            <person name="Roest Crollius H."/>
            <person name="Montfort J."/>
            <person name="Robinson-Rechavi M."/>
            <person name="Bouchez O."/>
            <person name="Lampietro C."/>
            <person name="Lopez Roques C."/>
            <person name="Donnadieu C."/>
            <person name="Postlethwait J."/>
            <person name="Bobe J."/>
            <person name="Dillon D."/>
            <person name="Chandos A."/>
            <person name="von Hippel F."/>
            <person name="Guiguen Y."/>
        </authorList>
    </citation>
    <scope>NUCLEOTIDE SEQUENCE</scope>
    <source>
        <strain evidence="1">YG-Jan2019</strain>
    </source>
</reference>
<proteinExistence type="predicted"/>
<keyword evidence="2" id="KW-1185">Reference proteome</keyword>
<evidence type="ECO:0000313" key="2">
    <source>
        <dbReference type="Proteomes" id="UP001157502"/>
    </source>
</evidence>